<dbReference type="EMBL" id="HBHX01070710">
    <property type="protein sequence ID" value="CAE0151678.1"/>
    <property type="molecule type" value="Transcribed_RNA"/>
</dbReference>
<name>A0A7S3C370_9EUKA</name>
<sequence>MGAAPVVCATVGIHVIGIHAARIHKGIPVHEAIGNVHVGEVGGAVFWGRVGLFIGQAASCLRRWGTAAEGDVGRRAEQAADPQGGEHGPHTCTIAAGRGAWVTLETETPLARRSRPYLIHCPYLIGVPLPGSTV</sequence>
<protein>
    <submittedName>
        <fullName evidence="1">Uncharacterized protein</fullName>
    </submittedName>
</protein>
<proteinExistence type="predicted"/>
<accession>A0A7S3C370</accession>
<dbReference type="AlphaFoldDB" id="A0A7S3C370"/>
<organism evidence="1">
    <name type="scientific">Haptolina ericina</name>
    <dbReference type="NCBI Taxonomy" id="156174"/>
    <lineage>
        <taxon>Eukaryota</taxon>
        <taxon>Haptista</taxon>
        <taxon>Haptophyta</taxon>
        <taxon>Prymnesiophyceae</taxon>
        <taxon>Prymnesiales</taxon>
        <taxon>Prymnesiaceae</taxon>
        <taxon>Haptolina</taxon>
    </lineage>
</organism>
<evidence type="ECO:0000313" key="1">
    <source>
        <dbReference type="EMBL" id="CAE0151678.1"/>
    </source>
</evidence>
<reference evidence="1" key="1">
    <citation type="submission" date="2021-01" db="EMBL/GenBank/DDBJ databases">
        <authorList>
            <person name="Corre E."/>
            <person name="Pelletier E."/>
            <person name="Niang G."/>
            <person name="Scheremetjew M."/>
            <person name="Finn R."/>
            <person name="Kale V."/>
            <person name="Holt S."/>
            <person name="Cochrane G."/>
            <person name="Meng A."/>
            <person name="Brown T."/>
            <person name="Cohen L."/>
        </authorList>
    </citation>
    <scope>NUCLEOTIDE SEQUENCE</scope>
    <source>
        <strain evidence="1">CCMP281</strain>
    </source>
</reference>
<gene>
    <name evidence="1" type="ORF">HERI1096_LOCUS39074</name>
</gene>